<evidence type="ECO:0000259" key="10">
    <source>
        <dbReference type="PROSITE" id="PS51645"/>
    </source>
</evidence>
<accession>A0A6N7EU26</accession>
<dbReference type="SUPFAM" id="SSF48173">
    <property type="entry name" value="Cryptochrome/photolyase FAD-binding domain"/>
    <property type="match status" value="1"/>
</dbReference>
<dbReference type="GO" id="GO:0003677">
    <property type="term" value="F:DNA binding"/>
    <property type="evidence" value="ECO:0007669"/>
    <property type="project" value="TreeGrafter"/>
</dbReference>
<comment type="cofactor">
    <cofactor evidence="6">
        <name>FAD</name>
        <dbReference type="ChEBI" id="CHEBI:57692"/>
    </cofactor>
    <text evidence="6">Binds 1 FAD per subunit.</text>
</comment>
<dbReference type="FunCoup" id="A0A6N7EU26">
    <property type="interactions" value="284"/>
</dbReference>
<evidence type="ECO:0000256" key="9">
    <source>
        <dbReference type="SAM" id="MobiDB-lite"/>
    </source>
</evidence>
<dbReference type="InterPro" id="IPR002081">
    <property type="entry name" value="Cryptochrome/DNA_photolyase_1"/>
</dbReference>
<reference evidence="11 12" key="1">
    <citation type="submission" date="2019-10" db="EMBL/GenBank/DDBJ databases">
        <title>Cardiobacteriales fam. a chemoheterotrophic member of the order Cardiobacteriales, and proposal of Cardiobacteriales fam. nov.</title>
        <authorList>
            <person name="Wang C."/>
        </authorList>
    </citation>
    <scope>NUCLEOTIDE SEQUENCE [LARGE SCALE GENOMIC DNA]</scope>
    <source>
        <strain evidence="11 12">ML27</strain>
    </source>
</reference>
<dbReference type="GO" id="GO:0006950">
    <property type="term" value="P:response to stress"/>
    <property type="evidence" value="ECO:0007669"/>
    <property type="project" value="UniProtKB-ARBA"/>
</dbReference>
<feature type="site" description="Electron transfer via tryptophanyl radical" evidence="7">
    <location>
        <position position="417"/>
    </location>
</feature>
<evidence type="ECO:0000256" key="6">
    <source>
        <dbReference type="PIRSR" id="PIRSR602081-1"/>
    </source>
</evidence>
<evidence type="ECO:0000256" key="1">
    <source>
        <dbReference type="ARBA" id="ARBA00001932"/>
    </source>
</evidence>
<proteinExistence type="inferred from homology"/>
<dbReference type="Proteomes" id="UP000471298">
    <property type="component" value="Unassembled WGS sequence"/>
</dbReference>
<evidence type="ECO:0000256" key="5">
    <source>
        <dbReference type="ARBA" id="ARBA00022991"/>
    </source>
</evidence>
<comment type="similarity">
    <text evidence="2">Belongs to the DNA photolyase class-1 family.</text>
</comment>
<organism evidence="11 12">
    <name type="scientific">Ostreibacterium oceani</name>
    <dbReference type="NCBI Taxonomy" id="2654998"/>
    <lineage>
        <taxon>Bacteria</taxon>
        <taxon>Pseudomonadati</taxon>
        <taxon>Pseudomonadota</taxon>
        <taxon>Gammaproteobacteria</taxon>
        <taxon>Cardiobacteriales</taxon>
        <taxon>Ostreibacteriaceae</taxon>
        <taxon>Ostreibacterium</taxon>
    </lineage>
</organism>
<dbReference type="PRINTS" id="PR00147">
    <property type="entry name" value="DNAPHOTLYASE"/>
</dbReference>
<sequence length="485" mass="56244">MNRRKQPSSHTTSHTQSHAQAHLQTAKPAVAIVWLRRDLRFRDNTALNAALSQQSAVLPIFIFDPHILKTLPQNDARVRFIHQRLQQMHAYLAKHHGSGIARYHGDPLSIFQQLRQQMTITAVYANRDYEPYARQRDNRIAAYLDKHHIAFHTFKDHVIFEPHEVVKTDQSPYTVYTPYMKCWRQQLAQQWATSAYNADTDMNNHIPTTNWATLADYPSVSLASMGFTAMTNTPNADNTAQNICAEGTHIESIRTYDISDDVLMHYGETRDFPAQDATSHLGPHLRFGTISIRQVMKKAQQYHADIFQNELIWREFFMQILWHFPHTTTQCFHAKYEAVAWRHNEQDFARWCQGTTGYPLVDAGMRELNATGYMHNRVRMVVASFLCKHLLIDWRWGEAYFAEKLHDYEQASNVGNWQWAAGCGVDAAPYFRIFNPHLQAQKFDANLCYISRWVPEYNTANYSSPIIDHKAARARCLATYQQALK</sequence>
<evidence type="ECO:0000256" key="7">
    <source>
        <dbReference type="PIRSR" id="PIRSR602081-2"/>
    </source>
</evidence>
<feature type="region of interest" description="Disordered" evidence="9">
    <location>
        <begin position="1"/>
        <end position="24"/>
    </location>
</feature>
<keyword evidence="11" id="KW-0456">Lyase</keyword>
<feature type="binding site" evidence="6">
    <location>
        <position position="266"/>
    </location>
    <ligand>
        <name>FAD</name>
        <dbReference type="ChEBI" id="CHEBI:57692"/>
    </ligand>
</feature>
<evidence type="ECO:0000313" key="11">
    <source>
        <dbReference type="EMBL" id="MPV86334.1"/>
    </source>
</evidence>
<keyword evidence="4 6" id="KW-0274">FAD</keyword>
<evidence type="ECO:0000256" key="8">
    <source>
        <dbReference type="RuleBase" id="RU004182"/>
    </source>
</evidence>
<dbReference type="SUPFAM" id="SSF52425">
    <property type="entry name" value="Cryptochrome/photolyase, N-terminal domain"/>
    <property type="match status" value="1"/>
</dbReference>
<dbReference type="GO" id="GO:0006139">
    <property type="term" value="P:nucleobase-containing compound metabolic process"/>
    <property type="evidence" value="ECO:0007669"/>
    <property type="project" value="UniProtKB-ARBA"/>
</dbReference>
<dbReference type="Gene3D" id="1.25.40.80">
    <property type="match status" value="1"/>
</dbReference>
<dbReference type="GO" id="GO:0009416">
    <property type="term" value="P:response to light stimulus"/>
    <property type="evidence" value="ECO:0007669"/>
    <property type="project" value="TreeGrafter"/>
</dbReference>
<keyword evidence="5 8" id="KW-0157">Chromophore</keyword>
<dbReference type="PROSITE" id="PS00691">
    <property type="entry name" value="DNA_PHOTOLYASES_1_2"/>
    <property type="match status" value="1"/>
</dbReference>
<dbReference type="Gene3D" id="3.40.50.620">
    <property type="entry name" value="HUPs"/>
    <property type="match status" value="1"/>
</dbReference>
<evidence type="ECO:0000256" key="2">
    <source>
        <dbReference type="ARBA" id="ARBA00005862"/>
    </source>
</evidence>
<dbReference type="PROSITE" id="PS00394">
    <property type="entry name" value="DNA_PHOTOLYASES_1_1"/>
    <property type="match status" value="1"/>
</dbReference>
<feature type="site" description="Electron transfer via tryptophanyl radical" evidence="7">
    <location>
        <position position="394"/>
    </location>
</feature>
<dbReference type="InterPro" id="IPR036155">
    <property type="entry name" value="Crypto/Photolyase_N_sf"/>
</dbReference>
<dbReference type="PROSITE" id="PS51645">
    <property type="entry name" value="PHR_CRY_ALPHA_BETA"/>
    <property type="match status" value="1"/>
</dbReference>
<dbReference type="Pfam" id="PF03441">
    <property type="entry name" value="FAD_binding_7"/>
    <property type="match status" value="1"/>
</dbReference>
<dbReference type="InterPro" id="IPR036134">
    <property type="entry name" value="Crypto/Photolyase_FAD-like_sf"/>
</dbReference>
<evidence type="ECO:0000256" key="3">
    <source>
        <dbReference type="ARBA" id="ARBA00022630"/>
    </source>
</evidence>
<comment type="similarity">
    <text evidence="8">Belongs to the DNA photolyase family.</text>
</comment>
<name>A0A6N7EU26_9GAMM</name>
<comment type="caution">
    <text evidence="11">The sequence shown here is derived from an EMBL/GenBank/DDBJ whole genome shotgun (WGS) entry which is preliminary data.</text>
</comment>
<feature type="binding site" evidence="6">
    <location>
        <position position="307"/>
    </location>
    <ligand>
        <name>FAD</name>
        <dbReference type="ChEBI" id="CHEBI:57692"/>
    </ligand>
</feature>
<dbReference type="InterPro" id="IPR005101">
    <property type="entry name" value="Cryptochr/Photolyase_FAD-bd"/>
</dbReference>
<dbReference type="PANTHER" id="PTHR11455">
    <property type="entry name" value="CRYPTOCHROME"/>
    <property type="match status" value="1"/>
</dbReference>
<dbReference type="PANTHER" id="PTHR11455:SF9">
    <property type="entry name" value="CRYPTOCHROME CIRCADIAN CLOCK 5 ISOFORM X1"/>
    <property type="match status" value="1"/>
</dbReference>
<evidence type="ECO:0000256" key="4">
    <source>
        <dbReference type="ARBA" id="ARBA00022827"/>
    </source>
</evidence>
<dbReference type="Pfam" id="PF00875">
    <property type="entry name" value="DNA_photolyase"/>
    <property type="match status" value="1"/>
</dbReference>
<feature type="compositionally biased region" description="Low complexity" evidence="9">
    <location>
        <begin position="8"/>
        <end position="22"/>
    </location>
</feature>
<keyword evidence="12" id="KW-1185">Reference proteome</keyword>
<dbReference type="InterPro" id="IPR018394">
    <property type="entry name" value="DNA_photolyase_1_CS_C"/>
</dbReference>
<dbReference type="InParanoid" id="A0A6N7EU26"/>
<dbReference type="EMBL" id="WHNW01000006">
    <property type="protein sequence ID" value="MPV86334.1"/>
    <property type="molecule type" value="Genomic_DNA"/>
</dbReference>
<protein>
    <submittedName>
        <fullName evidence="11">Deoxyribodipyrimidine photo-lyase</fullName>
    </submittedName>
</protein>
<dbReference type="AlphaFoldDB" id="A0A6N7EU26"/>
<feature type="binding site" evidence="6">
    <location>
        <begin position="310"/>
        <end position="317"/>
    </location>
    <ligand>
        <name>FAD</name>
        <dbReference type="ChEBI" id="CHEBI:57692"/>
    </ligand>
</feature>
<dbReference type="GO" id="GO:0071949">
    <property type="term" value="F:FAD binding"/>
    <property type="evidence" value="ECO:0007669"/>
    <property type="project" value="TreeGrafter"/>
</dbReference>
<gene>
    <name evidence="11" type="ORF">GCU85_06265</name>
</gene>
<keyword evidence="3 6" id="KW-0285">Flavoprotein</keyword>
<comment type="cofactor">
    <cofactor evidence="1">
        <name>(6R)-5,10-methylene-5,6,7,8-tetrahydrofolate</name>
        <dbReference type="ChEBI" id="CHEBI:15636"/>
    </cofactor>
</comment>
<dbReference type="Gene3D" id="1.10.579.10">
    <property type="entry name" value="DNA Cyclobutane Dipyrimidine Photolyase, subunit A, domain 3"/>
    <property type="match status" value="1"/>
</dbReference>
<dbReference type="InterPro" id="IPR014729">
    <property type="entry name" value="Rossmann-like_a/b/a_fold"/>
</dbReference>
<dbReference type="InterPro" id="IPR006050">
    <property type="entry name" value="DNA_photolyase_N"/>
</dbReference>
<feature type="site" description="Electron transfer via tryptophanyl radical" evidence="7">
    <location>
        <position position="341"/>
    </location>
</feature>
<dbReference type="GO" id="GO:0003904">
    <property type="term" value="F:deoxyribodipyrimidine photo-lyase activity"/>
    <property type="evidence" value="ECO:0007669"/>
    <property type="project" value="TreeGrafter"/>
</dbReference>
<feature type="domain" description="Photolyase/cryptochrome alpha/beta" evidence="10">
    <location>
        <begin position="29"/>
        <end position="159"/>
    </location>
</feature>
<evidence type="ECO:0000313" key="12">
    <source>
        <dbReference type="Proteomes" id="UP000471298"/>
    </source>
</evidence>